<dbReference type="SUPFAM" id="SSF53850">
    <property type="entry name" value="Periplasmic binding protein-like II"/>
    <property type="match status" value="1"/>
</dbReference>
<gene>
    <name evidence="6" type="ORF">ABLG96_04620</name>
</gene>
<evidence type="ECO:0000256" key="4">
    <source>
        <dbReference type="ARBA" id="ARBA00023163"/>
    </source>
</evidence>
<dbReference type="FunFam" id="1.10.10.10:FF:000001">
    <property type="entry name" value="LysR family transcriptional regulator"/>
    <property type="match status" value="1"/>
</dbReference>
<dbReference type="Gene3D" id="3.40.190.10">
    <property type="entry name" value="Periplasmic binding protein-like II"/>
    <property type="match status" value="2"/>
</dbReference>
<sequence>MDRRDIEIFLTLADELHFGRTAQRLLVSQARVSQTIAKLERQLGVLLFVRTSRRVQLTATGAVLADEVRAGWDRIEQAVSAARAAGQSVATTLTVSLEAPALADLAADVFGRFTSHQPSTRIVFREAGFADPLDLLRRREVDVAVTNAPIEEPDIEPGPVIHTEDVVLAVARTHPLAAQHIVTLEDMVGHVVLRAGRRAAPYWDGSGQTPSTWQELLAAVAAGEGISPVAKHAAEYFARPTVTMVPFTPGSPSIRWAICWRRGERTAGIDALVRAVG</sequence>
<feature type="domain" description="HTH lysR-type" evidence="5">
    <location>
        <begin position="1"/>
        <end position="58"/>
    </location>
</feature>
<dbReference type="RefSeq" id="WP_353650236.1">
    <property type="nucleotide sequence ID" value="NZ_CP159218.1"/>
</dbReference>
<evidence type="ECO:0000256" key="2">
    <source>
        <dbReference type="ARBA" id="ARBA00023015"/>
    </source>
</evidence>
<dbReference type="Pfam" id="PF00126">
    <property type="entry name" value="HTH_1"/>
    <property type="match status" value="1"/>
</dbReference>
<dbReference type="PRINTS" id="PR00039">
    <property type="entry name" value="HTHLYSR"/>
</dbReference>
<protein>
    <submittedName>
        <fullName evidence="6">LysR family transcriptional regulator</fullName>
    </submittedName>
</protein>
<evidence type="ECO:0000259" key="5">
    <source>
        <dbReference type="PROSITE" id="PS50931"/>
    </source>
</evidence>
<dbReference type="GO" id="GO:0003677">
    <property type="term" value="F:DNA binding"/>
    <property type="evidence" value="ECO:0007669"/>
    <property type="project" value="UniProtKB-KW"/>
</dbReference>
<dbReference type="InterPro" id="IPR036388">
    <property type="entry name" value="WH-like_DNA-bd_sf"/>
</dbReference>
<dbReference type="GO" id="GO:0032993">
    <property type="term" value="C:protein-DNA complex"/>
    <property type="evidence" value="ECO:0007669"/>
    <property type="project" value="TreeGrafter"/>
</dbReference>
<reference evidence="6" key="1">
    <citation type="submission" date="2024-05" db="EMBL/GenBank/DDBJ databases">
        <authorList>
            <person name="Cai S.Y."/>
            <person name="Jin L.M."/>
            <person name="Li H.R."/>
        </authorList>
    </citation>
    <scope>NUCLEOTIDE SEQUENCE</scope>
    <source>
        <strain evidence="6">A5-74</strain>
    </source>
</reference>
<dbReference type="AlphaFoldDB" id="A0AAU8DTB2"/>
<accession>A0AAU8DTB2</accession>
<keyword evidence="3" id="KW-0238">DNA-binding</keyword>
<dbReference type="Pfam" id="PF03466">
    <property type="entry name" value="LysR_substrate"/>
    <property type="match status" value="1"/>
</dbReference>
<dbReference type="EMBL" id="CP159218">
    <property type="protein sequence ID" value="XCG64623.1"/>
    <property type="molecule type" value="Genomic_DNA"/>
</dbReference>
<keyword evidence="4" id="KW-0804">Transcription</keyword>
<dbReference type="SUPFAM" id="SSF46785">
    <property type="entry name" value="Winged helix' DNA-binding domain"/>
    <property type="match status" value="1"/>
</dbReference>
<dbReference type="InterPro" id="IPR000847">
    <property type="entry name" value="LysR_HTH_N"/>
</dbReference>
<name>A0AAU8DTB2_9ACTN</name>
<proteinExistence type="inferred from homology"/>
<evidence type="ECO:0000256" key="3">
    <source>
        <dbReference type="ARBA" id="ARBA00023125"/>
    </source>
</evidence>
<dbReference type="Gene3D" id="1.10.10.10">
    <property type="entry name" value="Winged helix-like DNA-binding domain superfamily/Winged helix DNA-binding domain"/>
    <property type="match status" value="1"/>
</dbReference>
<dbReference type="GO" id="GO:0003700">
    <property type="term" value="F:DNA-binding transcription factor activity"/>
    <property type="evidence" value="ECO:0007669"/>
    <property type="project" value="InterPro"/>
</dbReference>
<organism evidence="6">
    <name type="scientific">Nakamurella sp. A5-74</name>
    <dbReference type="NCBI Taxonomy" id="3158264"/>
    <lineage>
        <taxon>Bacteria</taxon>
        <taxon>Bacillati</taxon>
        <taxon>Actinomycetota</taxon>
        <taxon>Actinomycetes</taxon>
        <taxon>Nakamurellales</taxon>
        <taxon>Nakamurellaceae</taxon>
        <taxon>Nakamurella</taxon>
    </lineage>
</organism>
<keyword evidence="2" id="KW-0805">Transcription regulation</keyword>
<evidence type="ECO:0000313" key="6">
    <source>
        <dbReference type="EMBL" id="XCG64623.1"/>
    </source>
</evidence>
<dbReference type="InterPro" id="IPR036390">
    <property type="entry name" value="WH_DNA-bd_sf"/>
</dbReference>
<dbReference type="PANTHER" id="PTHR30346">
    <property type="entry name" value="TRANSCRIPTIONAL DUAL REGULATOR HCAR-RELATED"/>
    <property type="match status" value="1"/>
</dbReference>
<dbReference type="PROSITE" id="PS50931">
    <property type="entry name" value="HTH_LYSR"/>
    <property type="match status" value="1"/>
</dbReference>
<dbReference type="CDD" id="cd05466">
    <property type="entry name" value="PBP2_LTTR_substrate"/>
    <property type="match status" value="1"/>
</dbReference>
<dbReference type="PANTHER" id="PTHR30346:SF0">
    <property type="entry name" value="HCA OPERON TRANSCRIPTIONAL ACTIVATOR HCAR"/>
    <property type="match status" value="1"/>
</dbReference>
<comment type="similarity">
    <text evidence="1">Belongs to the LysR transcriptional regulatory family.</text>
</comment>
<dbReference type="InterPro" id="IPR005119">
    <property type="entry name" value="LysR_subst-bd"/>
</dbReference>
<evidence type="ECO:0000256" key="1">
    <source>
        <dbReference type="ARBA" id="ARBA00009437"/>
    </source>
</evidence>